<keyword evidence="4" id="KW-0788">Thiol protease</keyword>
<evidence type="ECO:0000256" key="3">
    <source>
        <dbReference type="ARBA" id="ARBA00022801"/>
    </source>
</evidence>
<name>A0A8B7NC87_HYAAZ</name>
<dbReference type="GO" id="GO:0008234">
    <property type="term" value="F:cysteine-type peptidase activity"/>
    <property type="evidence" value="ECO:0007669"/>
    <property type="project" value="UniProtKB-KW"/>
</dbReference>
<keyword evidence="3" id="KW-0378">Hydrolase</keyword>
<dbReference type="PANTHER" id="PTHR46468">
    <property type="entry name" value="SENTRIN-SPECIFIC PROTEASE 8"/>
    <property type="match status" value="1"/>
</dbReference>
<feature type="domain" description="Ubiquitin-like protease family profile" evidence="5">
    <location>
        <begin position="12"/>
        <end position="171"/>
    </location>
</feature>
<sequence length="210" mass="23643">MSDPVVLSFHDSLLHESDLRLLKGRHWLNDALISFWLEYLQHTIFPDQTRVLCVGPEVTQLLKMCDPAEVAVVLDPLEANHKDFILLPVNDNNSAIASGGSHWSLLVFSRFDFKWYHYDSMRGSNYQHARSLVQRINRYLERDAVLVDATCTQQDNSYDCGAFVLLNAEHAASAATTGAPLGTNCVPRHRAAEIRQTLADVIDALRHQSS</sequence>
<dbReference type="GO" id="GO:0019784">
    <property type="term" value="F:deNEDDylase activity"/>
    <property type="evidence" value="ECO:0007669"/>
    <property type="project" value="InterPro"/>
</dbReference>
<evidence type="ECO:0000313" key="6">
    <source>
        <dbReference type="Proteomes" id="UP000694843"/>
    </source>
</evidence>
<dbReference type="GeneID" id="108668493"/>
<dbReference type="Gene3D" id="3.40.395.10">
    <property type="entry name" value="Adenoviral Proteinase, Chain A"/>
    <property type="match status" value="1"/>
</dbReference>
<dbReference type="Pfam" id="PF02902">
    <property type="entry name" value="Peptidase_C48"/>
    <property type="match status" value="1"/>
</dbReference>
<dbReference type="KEGG" id="hazt:108668493"/>
<gene>
    <name evidence="7" type="primary">LOC108668493</name>
</gene>
<dbReference type="SUPFAM" id="SSF54001">
    <property type="entry name" value="Cysteine proteinases"/>
    <property type="match status" value="1"/>
</dbReference>
<keyword evidence="6" id="KW-1185">Reference proteome</keyword>
<protein>
    <submittedName>
        <fullName evidence="7">Sentrin-specific protease 8-like</fullName>
    </submittedName>
</protein>
<dbReference type="InterPro" id="IPR044613">
    <property type="entry name" value="Nep1/2-like"/>
</dbReference>
<dbReference type="PROSITE" id="PS50600">
    <property type="entry name" value="ULP_PROTEASE"/>
    <property type="match status" value="1"/>
</dbReference>
<dbReference type="OMA" id="GFYFEYL"/>
<evidence type="ECO:0000256" key="4">
    <source>
        <dbReference type="ARBA" id="ARBA00022807"/>
    </source>
</evidence>
<dbReference type="InterPro" id="IPR003653">
    <property type="entry name" value="Peptidase_C48_C"/>
</dbReference>
<dbReference type="GO" id="GO:0000338">
    <property type="term" value="P:protein deneddylation"/>
    <property type="evidence" value="ECO:0007669"/>
    <property type="project" value="TreeGrafter"/>
</dbReference>
<dbReference type="PANTHER" id="PTHR46468:SF1">
    <property type="entry name" value="SENTRIN-SPECIFIC PROTEASE 8"/>
    <property type="match status" value="1"/>
</dbReference>
<accession>A0A8B7NC87</accession>
<evidence type="ECO:0000256" key="1">
    <source>
        <dbReference type="ARBA" id="ARBA00005234"/>
    </source>
</evidence>
<dbReference type="GO" id="GO:0006508">
    <property type="term" value="P:proteolysis"/>
    <property type="evidence" value="ECO:0007669"/>
    <property type="project" value="UniProtKB-KW"/>
</dbReference>
<organism evidence="6 7">
    <name type="scientific">Hyalella azteca</name>
    <name type="common">Amphipod</name>
    <dbReference type="NCBI Taxonomy" id="294128"/>
    <lineage>
        <taxon>Eukaryota</taxon>
        <taxon>Metazoa</taxon>
        <taxon>Ecdysozoa</taxon>
        <taxon>Arthropoda</taxon>
        <taxon>Crustacea</taxon>
        <taxon>Multicrustacea</taxon>
        <taxon>Malacostraca</taxon>
        <taxon>Eumalacostraca</taxon>
        <taxon>Peracarida</taxon>
        <taxon>Amphipoda</taxon>
        <taxon>Senticaudata</taxon>
        <taxon>Talitrida</taxon>
        <taxon>Talitroidea</taxon>
        <taxon>Hyalellidae</taxon>
        <taxon>Hyalella</taxon>
    </lineage>
</organism>
<evidence type="ECO:0000313" key="7">
    <source>
        <dbReference type="RefSeq" id="XP_018011213.1"/>
    </source>
</evidence>
<dbReference type="InterPro" id="IPR038765">
    <property type="entry name" value="Papain-like_cys_pep_sf"/>
</dbReference>
<evidence type="ECO:0000259" key="5">
    <source>
        <dbReference type="PROSITE" id="PS50600"/>
    </source>
</evidence>
<reference evidence="7" key="1">
    <citation type="submission" date="2025-08" db="UniProtKB">
        <authorList>
            <consortium name="RefSeq"/>
        </authorList>
    </citation>
    <scope>IDENTIFICATION</scope>
    <source>
        <tissue evidence="7">Whole organism</tissue>
    </source>
</reference>
<keyword evidence="2" id="KW-0645">Protease</keyword>
<dbReference type="Proteomes" id="UP000694843">
    <property type="component" value="Unplaced"/>
</dbReference>
<dbReference type="RefSeq" id="XP_018011213.1">
    <property type="nucleotide sequence ID" value="XM_018155724.2"/>
</dbReference>
<proteinExistence type="inferred from homology"/>
<dbReference type="OrthoDB" id="5065855at2759"/>
<evidence type="ECO:0000256" key="2">
    <source>
        <dbReference type="ARBA" id="ARBA00022670"/>
    </source>
</evidence>
<dbReference type="AlphaFoldDB" id="A0A8B7NC87"/>
<comment type="similarity">
    <text evidence="1">Belongs to the peptidase C48 family.</text>
</comment>